<protein>
    <submittedName>
        <fullName evidence="1">Uncharacterized protein</fullName>
    </submittedName>
</protein>
<organism evidence="1 2">
    <name type="scientific">Sorangium cellulosum</name>
    <name type="common">Polyangium cellulosum</name>
    <dbReference type="NCBI Taxonomy" id="56"/>
    <lineage>
        <taxon>Bacteria</taxon>
        <taxon>Pseudomonadati</taxon>
        <taxon>Myxococcota</taxon>
        <taxon>Polyangia</taxon>
        <taxon>Polyangiales</taxon>
        <taxon>Polyangiaceae</taxon>
        <taxon>Sorangium</taxon>
    </lineage>
</organism>
<reference evidence="1 2" key="1">
    <citation type="submission" date="2015-09" db="EMBL/GenBank/DDBJ databases">
        <title>Sorangium comparison.</title>
        <authorList>
            <person name="Zaburannyi N."/>
            <person name="Bunk B."/>
            <person name="Overmann J."/>
            <person name="Mueller R."/>
        </authorList>
    </citation>
    <scope>NUCLEOTIDE SEQUENCE [LARGE SCALE GENOMIC DNA]</scope>
    <source>
        <strain evidence="1 2">So ce836</strain>
    </source>
</reference>
<proteinExistence type="predicted"/>
<dbReference type="EMBL" id="CP012672">
    <property type="protein sequence ID" value="AUX38488.1"/>
    <property type="molecule type" value="Genomic_DNA"/>
</dbReference>
<accession>A0A4P2R6N7</accession>
<dbReference type="AlphaFoldDB" id="A0A4P2R6N7"/>
<evidence type="ECO:0000313" key="1">
    <source>
        <dbReference type="EMBL" id="AUX38488.1"/>
    </source>
</evidence>
<name>A0A4P2R6N7_SORCE</name>
<dbReference type="RefSeq" id="WP_129580935.1">
    <property type="nucleotide sequence ID" value="NZ_CP012672.1"/>
</dbReference>
<dbReference type="Proteomes" id="UP000295497">
    <property type="component" value="Chromosome"/>
</dbReference>
<evidence type="ECO:0000313" key="2">
    <source>
        <dbReference type="Proteomes" id="UP000295497"/>
    </source>
</evidence>
<gene>
    <name evidence="1" type="ORF">SOCE836_107320</name>
</gene>
<sequence length="112" mass="12550">MFRVRKDQIAAFEEANVGAFCVEMAQHLRDVLPEAVARFDDEALIDSLRTRLGQALSYGITDRFDALRYLECSYALGWVDNGPDDEAHAVLAQNALSAEDKVDIIEKRTEST</sequence>